<sequence>MSRAANVEYLRIVCFKVPFVAYLCNHKEANVPLAIPRLHDVSCNATLEIPLSDDRGIVEFLNCTVYSSLACPPKLSFATS</sequence>
<proteinExistence type="predicted"/>
<dbReference type="EMBL" id="LCRM01000072">
    <property type="protein sequence ID" value="KKW34523.1"/>
    <property type="molecule type" value="Genomic_DNA"/>
</dbReference>
<dbReference type="Proteomes" id="UP000034290">
    <property type="component" value="Unassembled WGS sequence"/>
</dbReference>
<reference evidence="1 2" key="1">
    <citation type="journal article" date="2015" name="Nature">
        <title>rRNA introns, odd ribosomes, and small enigmatic genomes across a large radiation of phyla.</title>
        <authorList>
            <person name="Brown C.T."/>
            <person name="Hug L.A."/>
            <person name="Thomas B.C."/>
            <person name="Sharon I."/>
            <person name="Castelle C.J."/>
            <person name="Singh A."/>
            <person name="Wilkins M.J."/>
            <person name="Williams K.H."/>
            <person name="Banfield J.F."/>
        </authorList>
    </citation>
    <scope>NUCLEOTIDE SEQUENCE [LARGE SCALE GENOMIC DNA]</scope>
</reference>
<dbReference type="AlphaFoldDB" id="A0A0G1XTG1"/>
<accession>A0A0G1XTG1</accession>
<evidence type="ECO:0000313" key="1">
    <source>
        <dbReference type="EMBL" id="KKW34523.1"/>
    </source>
</evidence>
<organism evidence="1 2">
    <name type="scientific">Candidatus Giovannonibacteria bacterium GW2011_GWA2_53_7</name>
    <dbReference type="NCBI Taxonomy" id="1618650"/>
    <lineage>
        <taxon>Bacteria</taxon>
        <taxon>Candidatus Giovannoniibacteriota</taxon>
    </lineage>
</organism>
<evidence type="ECO:0000313" key="2">
    <source>
        <dbReference type="Proteomes" id="UP000034290"/>
    </source>
</evidence>
<name>A0A0G1XTG1_9BACT</name>
<comment type="caution">
    <text evidence="1">The sequence shown here is derived from an EMBL/GenBank/DDBJ whole genome shotgun (WGS) entry which is preliminary data.</text>
</comment>
<gene>
    <name evidence="1" type="ORF">UY81_C0072G0009</name>
</gene>
<protein>
    <submittedName>
        <fullName evidence="1">Uncharacterized protein</fullName>
    </submittedName>
</protein>